<reference evidence="2" key="1">
    <citation type="submission" date="2016-06" db="EMBL/GenBank/DDBJ databases">
        <title>Parallel loss of symbiosis genes in relatives of nitrogen-fixing non-legume Parasponia.</title>
        <authorList>
            <person name="Van Velzen R."/>
            <person name="Holmer R."/>
            <person name="Bu F."/>
            <person name="Rutten L."/>
            <person name="Van Zeijl A."/>
            <person name="Liu W."/>
            <person name="Santuari L."/>
            <person name="Cao Q."/>
            <person name="Sharma T."/>
            <person name="Shen D."/>
            <person name="Roswanjaya Y."/>
            <person name="Wardhani T."/>
            <person name="Kalhor M.S."/>
            <person name="Jansen J."/>
            <person name="Van den Hoogen J."/>
            <person name="Gungor B."/>
            <person name="Hartog M."/>
            <person name="Hontelez J."/>
            <person name="Verver J."/>
            <person name="Yang W.-C."/>
            <person name="Schijlen E."/>
            <person name="Repin R."/>
            <person name="Schilthuizen M."/>
            <person name="Schranz E."/>
            <person name="Heidstra R."/>
            <person name="Miyata K."/>
            <person name="Fedorova E."/>
            <person name="Kohlen W."/>
            <person name="Bisseling T."/>
            <person name="Smit S."/>
            <person name="Geurts R."/>
        </authorList>
    </citation>
    <scope>NUCLEOTIDE SEQUENCE [LARGE SCALE GENOMIC DNA]</scope>
    <source>
        <strain evidence="2">cv. WU1-14</strain>
    </source>
</reference>
<evidence type="ECO:0000313" key="2">
    <source>
        <dbReference type="Proteomes" id="UP000237105"/>
    </source>
</evidence>
<dbReference type="OrthoDB" id="1906820at2759"/>
<feature type="non-terminal residue" evidence="1">
    <location>
        <position position="1"/>
    </location>
</feature>
<accession>A0A2P5DB99</accession>
<organism evidence="1 2">
    <name type="scientific">Parasponia andersonii</name>
    <name type="common">Sponia andersonii</name>
    <dbReference type="NCBI Taxonomy" id="3476"/>
    <lineage>
        <taxon>Eukaryota</taxon>
        <taxon>Viridiplantae</taxon>
        <taxon>Streptophyta</taxon>
        <taxon>Embryophyta</taxon>
        <taxon>Tracheophyta</taxon>
        <taxon>Spermatophyta</taxon>
        <taxon>Magnoliopsida</taxon>
        <taxon>eudicotyledons</taxon>
        <taxon>Gunneridae</taxon>
        <taxon>Pentapetalae</taxon>
        <taxon>rosids</taxon>
        <taxon>fabids</taxon>
        <taxon>Rosales</taxon>
        <taxon>Cannabaceae</taxon>
        <taxon>Parasponia</taxon>
    </lineage>
</organism>
<comment type="caution">
    <text evidence="1">The sequence shown here is derived from an EMBL/GenBank/DDBJ whole genome shotgun (WGS) entry which is preliminary data.</text>
</comment>
<keyword evidence="2" id="KW-1185">Reference proteome</keyword>
<dbReference type="Proteomes" id="UP000237105">
    <property type="component" value="Unassembled WGS sequence"/>
</dbReference>
<evidence type="ECO:0000313" key="1">
    <source>
        <dbReference type="EMBL" id="PON70562.1"/>
    </source>
</evidence>
<dbReference type="EMBL" id="JXTB01000049">
    <property type="protein sequence ID" value="PON70562.1"/>
    <property type="molecule type" value="Genomic_DNA"/>
</dbReference>
<gene>
    <name evidence="1" type="ORF">PanWU01x14_079360</name>
</gene>
<proteinExistence type="predicted"/>
<sequence length="86" mass="9491">KGSYFDIIPSNSSVVTRWISPPRNRLNMNVVASVDEKVGFIGIRVVIRDSNNEVHGMATSKKEGRDLAECLALSEVTSFALGHFRV</sequence>
<name>A0A2P5DB99_PARAD</name>
<dbReference type="AlphaFoldDB" id="A0A2P5DB99"/>
<evidence type="ECO:0008006" key="3">
    <source>
        <dbReference type="Google" id="ProtNLM"/>
    </source>
</evidence>
<protein>
    <recommendedName>
        <fullName evidence="3">RNase H type-1 domain-containing protein</fullName>
    </recommendedName>
</protein>